<dbReference type="CDD" id="cd19961">
    <property type="entry name" value="EcYidC-like_peri"/>
    <property type="match status" value="1"/>
</dbReference>
<feature type="domain" description="Membrane insertase YidC/Oxa/ALB C-terminal" evidence="15">
    <location>
        <begin position="399"/>
        <end position="577"/>
    </location>
</feature>
<evidence type="ECO:0000256" key="5">
    <source>
        <dbReference type="ARBA" id="ARBA00022475"/>
    </source>
</evidence>
<evidence type="ECO:0000256" key="14">
    <source>
        <dbReference type="SAM" id="MobiDB-lite"/>
    </source>
</evidence>
<evidence type="ECO:0000256" key="2">
    <source>
        <dbReference type="ARBA" id="ARBA00010527"/>
    </source>
</evidence>
<dbReference type="InterPro" id="IPR047196">
    <property type="entry name" value="YidC_ALB_C"/>
</dbReference>
<feature type="transmembrane region" description="Helical" evidence="13">
    <location>
        <begin position="544"/>
        <end position="563"/>
    </location>
</feature>
<dbReference type="Pfam" id="PF14849">
    <property type="entry name" value="YidC_periplas"/>
    <property type="match status" value="1"/>
</dbReference>
<comment type="function">
    <text evidence="13">Required for the insertion and/or proper folding and/or complex formation of integral membrane proteins into the membrane. Involved in integration of membrane proteins that insert both dependently and independently of the Sec translocase complex, as well as at least some lipoproteins. Aids folding of multispanning membrane proteins.</text>
</comment>
<feature type="transmembrane region" description="Helical" evidence="13">
    <location>
        <begin position="505"/>
        <end position="523"/>
    </location>
</feature>
<evidence type="ECO:0000256" key="12">
    <source>
        <dbReference type="ARBA" id="ARBA00033342"/>
    </source>
</evidence>
<keyword evidence="10 13" id="KW-0143">Chaperone</keyword>
<dbReference type="InterPro" id="IPR038221">
    <property type="entry name" value="YidC_periplasmic_sf"/>
</dbReference>
<name>A0ABZ0IEG0_9GAMM</name>
<evidence type="ECO:0000313" key="17">
    <source>
        <dbReference type="EMBL" id="WOJ97446.1"/>
    </source>
</evidence>
<organism evidence="17 18">
    <name type="scientific">Congregibacter brevis</name>
    <dbReference type="NCBI Taxonomy" id="3081201"/>
    <lineage>
        <taxon>Bacteria</taxon>
        <taxon>Pseudomonadati</taxon>
        <taxon>Pseudomonadota</taxon>
        <taxon>Gammaproteobacteria</taxon>
        <taxon>Cellvibrionales</taxon>
        <taxon>Halieaceae</taxon>
        <taxon>Congregibacter</taxon>
    </lineage>
</organism>
<dbReference type="NCBIfam" id="TIGR03593">
    <property type="entry name" value="yidC_nterm"/>
    <property type="match status" value="1"/>
</dbReference>
<reference evidence="17 18" key="1">
    <citation type="submission" date="2023-10" db="EMBL/GenBank/DDBJ databases">
        <title>Two novel species belonging to the OM43/NOR5 clade.</title>
        <authorList>
            <person name="Park M."/>
        </authorList>
    </citation>
    <scope>NUCLEOTIDE SEQUENCE [LARGE SCALE GENOMIC DNA]</scope>
    <source>
        <strain evidence="17 18">IMCC45268</strain>
    </source>
</reference>
<evidence type="ECO:0000256" key="1">
    <source>
        <dbReference type="ARBA" id="ARBA00004429"/>
    </source>
</evidence>
<keyword evidence="7 13" id="KW-0653">Protein transport</keyword>
<dbReference type="Pfam" id="PF02096">
    <property type="entry name" value="60KD_IMP"/>
    <property type="match status" value="1"/>
</dbReference>
<dbReference type="Gene3D" id="2.70.98.90">
    <property type="match status" value="1"/>
</dbReference>
<evidence type="ECO:0000259" key="15">
    <source>
        <dbReference type="Pfam" id="PF02096"/>
    </source>
</evidence>
<evidence type="ECO:0000256" key="13">
    <source>
        <dbReference type="HAMAP-Rule" id="MF_01810"/>
    </source>
</evidence>
<feature type="transmembrane region" description="Helical" evidence="13">
    <location>
        <begin position="392"/>
        <end position="415"/>
    </location>
</feature>
<feature type="domain" description="Membrane insertase YidC N-terminal" evidence="16">
    <location>
        <begin position="112"/>
        <end position="388"/>
    </location>
</feature>
<dbReference type="InterPro" id="IPR028053">
    <property type="entry name" value="Membr_insert_YidC_N"/>
</dbReference>
<evidence type="ECO:0000256" key="9">
    <source>
        <dbReference type="ARBA" id="ARBA00023136"/>
    </source>
</evidence>
<protein>
    <recommendedName>
        <fullName evidence="3 13">Membrane protein insertase YidC</fullName>
    </recommendedName>
    <alternativeName>
        <fullName evidence="12 13">Foldase YidC</fullName>
    </alternativeName>
    <alternativeName>
        <fullName evidence="11 13">Membrane integrase YidC</fullName>
    </alternativeName>
    <alternativeName>
        <fullName evidence="13">Membrane protein YidC</fullName>
    </alternativeName>
</protein>
<dbReference type="CDD" id="cd20070">
    <property type="entry name" value="5TM_YidC_Alb3"/>
    <property type="match status" value="1"/>
</dbReference>
<proteinExistence type="inferred from homology"/>
<dbReference type="NCBIfam" id="NF002352">
    <property type="entry name" value="PRK01318.1-3"/>
    <property type="match status" value="1"/>
</dbReference>
<dbReference type="PANTHER" id="PTHR12428:SF65">
    <property type="entry name" value="CYTOCHROME C OXIDASE ASSEMBLY PROTEIN COX18, MITOCHONDRIAL"/>
    <property type="match status" value="1"/>
</dbReference>
<dbReference type="InterPro" id="IPR001708">
    <property type="entry name" value="YidC/ALB3/OXA1/COX18"/>
</dbReference>
<keyword evidence="9 13" id="KW-0472">Membrane</keyword>
<keyword evidence="4 13" id="KW-0813">Transport</keyword>
<gene>
    <name evidence="13 17" type="primary">yidC</name>
    <name evidence="17" type="ORF">R0137_02470</name>
</gene>
<comment type="subcellular location">
    <subcellularLocation>
        <location evidence="1">Cell inner membrane</location>
        <topology evidence="1">Multi-pass membrane protein</topology>
    </subcellularLocation>
    <subcellularLocation>
        <location evidence="13">Cell membrane</location>
        <topology evidence="13">Multi-pass membrane protein</topology>
    </subcellularLocation>
</comment>
<evidence type="ECO:0000259" key="16">
    <source>
        <dbReference type="Pfam" id="PF14849"/>
    </source>
</evidence>
<dbReference type="NCBIfam" id="TIGR03592">
    <property type="entry name" value="yidC_oxa1_cterm"/>
    <property type="match status" value="1"/>
</dbReference>
<comment type="similarity">
    <text evidence="2 13">Belongs to the OXA1/ALB3/YidC family. Type 1 subfamily.</text>
</comment>
<comment type="subunit">
    <text evidence="13">Interacts with the Sec translocase complex via SecD. Specifically interacts with transmembrane segments of nascent integral membrane proteins during membrane integration.</text>
</comment>
<dbReference type="PRINTS" id="PR00701">
    <property type="entry name" value="60KDINNERMP"/>
</dbReference>
<evidence type="ECO:0000256" key="7">
    <source>
        <dbReference type="ARBA" id="ARBA00022927"/>
    </source>
</evidence>
<keyword evidence="6 13" id="KW-0812">Transmembrane</keyword>
<evidence type="ECO:0000256" key="4">
    <source>
        <dbReference type="ARBA" id="ARBA00022448"/>
    </source>
</evidence>
<evidence type="ECO:0000256" key="3">
    <source>
        <dbReference type="ARBA" id="ARBA00015325"/>
    </source>
</evidence>
<dbReference type="InterPro" id="IPR028055">
    <property type="entry name" value="YidC/Oxa/ALB_C"/>
</dbReference>
<dbReference type="InterPro" id="IPR019998">
    <property type="entry name" value="Membr_insert_YidC"/>
</dbReference>
<keyword evidence="18" id="KW-1185">Reference proteome</keyword>
<dbReference type="PANTHER" id="PTHR12428">
    <property type="entry name" value="OXA1"/>
    <property type="match status" value="1"/>
</dbReference>
<accession>A0ABZ0IEG0</accession>
<feature type="transmembrane region" description="Helical" evidence="13">
    <location>
        <begin position="462"/>
        <end position="485"/>
    </location>
</feature>
<dbReference type="RefSeq" id="WP_407328293.1">
    <property type="nucleotide sequence ID" value="NZ_CP136865.1"/>
</dbReference>
<dbReference type="Proteomes" id="UP001626549">
    <property type="component" value="Chromosome"/>
</dbReference>
<dbReference type="EMBL" id="CP136865">
    <property type="protein sequence ID" value="WOJ97446.1"/>
    <property type="molecule type" value="Genomic_DNA"/>
</dbReference>
<dbReference type="PRINTS" id="PR01900">
    <property type="entry name" value="YIDCPROTEIN"/>
</dbReference>
<evidence type="ECO:0000256" key="8">
    <source>
        <dbReference type="ARBA" id="ARBA00022989"/>
    </source>
</evidence>
<evidence type="ECO:0000313" key="18">
    <source>
        <dbReference type="Proteomes" id="UP001626549"/>
    </source>
</evidence>
<feature type="transmembrane region" description="Helical" evidence="13">
    <location>
        <begin position="7"/>
        <end position="26"/>
    </location>
</feature>
<keyword evidence="5 13" id="KW-1003">Cell membrane</keyword>
<evidence type="ECO:0000256" key="11">
    <source>
        <dbReference type="ARBA" id="ARBA00033245"/>
    </source>
</evidence>
<dbReference type="HAMAP" id="MF_01810">
    <property type="entry name" value="YidC_type1"/>
    <property type="match status" value="1"/>
</dbReference>
<feature type="region of interest" description="Disordered" evidence="14">
    <location>
        <begin position="44"/>
        <end position="71"/>
    </location>
</feature>
<sequence>MDIQRTLLIGAIMLLSFMLLTEWVNFQEAKEEVVSTESRLTSGSALTPVNTVPSDANTGTDNDMPSTLPSSKIGGTVDAAYTDDIPEVGAVVDTTVDTTTAAPSKAASNDIVQVFTDNLQVAIDLNGGDVVEVALAQFLADIDDPETPFVLLENNSQRVYVAQSGLIGKNGIDSKQRAKYQSISRRYDMGSSDTLQVDLLWSNNAGVSVTKRFSFHRDSYVVDVDFIINNQSSARWQGNLFGQIKRDSSAAETGGGGGMGMQPFLGAATTTPDDRFKKFSFDKMLKEPFREQNTGGWIAMIQHYFLSAWIPNPDQTHTYSTRVTSTGFNIAGFTSPAVIIDPGNQGEVSARFYAGPKDQYSLQEISPFLELSVDYGWLWWVAQPLFWLLTKIFAVVGNWGAAIILLTVLIKAVFFKLSATSYKSMANMRRVQPKMADIREQYADDKQKQSQAMMELYKKEKINPMGGCLPILVQMPVFIALYWMLMESVELRHAPFILWINDLSVMDPYFVLPLMMGASMFFMQKLNPPPPDPMQAKIMQWLPVIFTFFFLWFPAGLVLYWVVNNLLSMAQQYVITRQIENASAKA</sequence>
<keyword evidence="8 13" id="KW-1133">Transmembrane helix</keyword>
<evidence type="ECO:0000256" key="6">
    <source>
        <dbReference type="ARBA" id="ARBA00022692"/>
    </source>
</evidence>
<dbReference type="NCBIfam" id="NF002353">
    <property type="entry name" value="PRK01318.1-4"/>
    <property type="match status" value="1"/>
</dbReference>
<feature type="compositionally biased region" description="Polar residues" evidence="14">
    <location>
        <begin position="44"/>
        <end position="70"/>
    </location>
</feature>
<evidence type="ECO:0000256" key="10">
    <source>
        <dbReference type="ARBA" id="ARBA00023186"/>
    </source>
</evidence>